<proteinExistence type="predicted"/>
<accession>A0ABS2F7N0</accession>
<gene>
    <name evidence="1" type="ORF">H6A24_07085</name>
</gene>
<keyword evidence="2" id="KW-1185">Reference proteome</keyword>
<comment type="caution">
    <text evidence="1">The sequence shown here is derived from an EMBL/GenBank/DDBJ whole genome shotgun (WGS) entry which is preliminary data.</text>
</comment>
<organism evidence="1 2">
    <name type="scientific">Bacteroides caecicola</name>
    <dbReference type="NCBI Taxonomy" id="1462569"/>
    <lineage>
        <taxon>Bacteria</taxon>
        <taxon>Pseudomonadati</taxon>
        <taxon>Bacteroidota</taxon>
        <taxon>Bacteroidia</taxon>
        <taxon>Bacteroidales</taxon>
        <taxon>Bacteroidaceae</taxon>
        <taxon>Bacteroides</taxon>
    </lineage>
</organism>
<protein>
    <submittedName>
        <fullName evidence="1">6-bladed beta-propeller</fullName>
    </submittedName>
</protein>
<dbReference type="Proteomes" id="UP000782117">
    <property type="component" value="Unassembled WGS sequence"/>
</dbReference>
<evidence type="ECO:0000313" key="1">
    <source>
        <dbReference type="EMBL" id="MBM6806262.1"/>
    </source>
</evidence>
<dbReference type="EMBL" id="JACJKJ010000006">
    <property type="protein sequence ID" value="MBM6806262.1"/>
    <property type="molecule type" value="Genomic_DNA"/>
</dbReference>
<name>A0ABS2F7N0_9BACE</name>
<sequence>MKVLIHIHGFILTILVLAISCTERESRENITNICYSENEDLSMRDFIERIEVVPLETDSMNLIDQYQKIEFYDDFGGYLIVDKRQIVYLFSKDGSFISSSHNCQGGGSNQYNILVDAVYNPYTKNIEILNPFGSIYSYDMSFNFLGKRDLQKKSIHTFSRFYPLSDDSYILLPTLLGEKDAVMCFCDYSRQSIISVEDYTADFISTLTMNHNPFMQLNGEIYFLPICLDYNIYRINQDSCKLSKYITYSLGENDVYKEALEERFGDLSNRKSDEESLKKSFAVMEKVNDYLLRSDIPIPVIKQMNDSYLYFYVINNGVRETVIYDRKSKKSIFHSNKHPVCLNFCLHLDRNCLYSIIYPYEMDRYIDKSLLDENELKKLDHVKDDDNPIILRYVLRH</sequence>
<reference evidence="1 2" key="1">
    <citation type="journal article" date="2021" name="Sci. Rep.">
        <title>The distribution of antibiotic resistance genes in chicken gut microbiota commensals.</title>
        <authorList>
            <person name="Juricova H."/>
            <person name="Matiasovicova J."/>
            <person name="Kubasova T."/>
            <person name="Cejkova D."/>
            <person name="Rychlik I."/>
        </authorList>
    </citation>
    <scope>NUCLEOTIDE SEQUENCE [LARGE SCALE GENOMIC DNA]</scope>
    <source>
        <strain evidence="1 2">An768</strain>
    </source>
</reference>
<dbReference type="RefSeq" id="WP_204500008.1">
    <property type="nucleotide sequence ID" value="NZ_JACJKJ010000006.1"/>
</dbReference>
<evidence type="ECO:0000313" key="2">
    <source>
        <dbReference type="Proteomes" id="UP000782117"/>
    </source>
</evidence>
<dbReference type="PROSITE" id="PS51257">
    <property type="entry name" value="PROKAR_LIPOPROTEIN"/>
    <property type="match status" value="1"/>
</dbReference>